<sequence>MFSEYREGNKMFGKWELTAKGCDLFERPTDNLIQDWQDNVGKLYEKRENKPLSTEQYAISLFELGLMRIWQGDYFDQFLSRRYPTLTKEEIDSMFDLLYKAASREFVSEYFLDHDIDNILYSLGRKRMGGQQTLICCIEDWFIQNKTNGNVTT</sequence>
<dbReference type="AlphaFoldDB" id="A0A6C0JUN0"/>
<name>A0A6C0JUN0_9ZZZZ</name>
<accession>A0A6C0JUN0</accession>
<evidence type="ECO:0000313" key="1">
    <source>
        <dbReference type="EMBL" id="QHU08117.1"/>
    </source>
</evidence>
<protein>
    <submittedName>
        <fullName evidence="1">Uncharacterized protein</fullName>
    </submittedName>
</protein>
<reference evidence="1" key="1">
    <citation type="journal article" date="2020" name="Nature">
        <title>Giant virus diversity and host interactions through global metagenomics.</title>
        <authorList>
            <person name="Schulz F."/>
            <person name="Roux S."/>
            <person name="Paez-Espino D."/>
            <person name="Jungbluth S."/>
            <person name="Walsh D.A."/>
            <person name="Denef V.J."/>
            <person name="McMahon K.D."/>
            <person name="Konstantinidis K.T."/>
            <person name="Eloe-Fadrosh E.A."/>
            <person name="Kyrpides N.C."/>
            <person name="Woyke T."/>
        </authorList>
    </citation>
    <scope>NUCLEOTIDE SEQUENCE</scope>
    <source>
        <strain evidence="1">GVMAG-S-1062768-28</strain>
    </source>
</reference>
<organism evidence="1">
    <name type="scientific">viral metagenome</name>
    <dbReference type="NCBI Taxonomy" id="1070528"/>
    <lineage>
        <taxon>unclassified sequences</taxon>
        <taxon>metagenomes</taxon>
        <taxon>organismal metagenomes</taxon>
    </lineage>
</organism>
<proteinExistence type="predicted"/>
<dbReference type="EMBL" id="MN740694">
    <property type="protein sequence ID" value="QHU08117.1"/>
    <property type="molecule type" value="Genomic_DNA"/>
</dbReference>